<evidence type="ECO:0000256" key="2">
    <source>
        <dbReference type="SAM" id="MobiDB-lite"/>
    </source>
</evidence>
<feature type="region of interest" description="Disordered" evidence="2">
    <location>
        <begin position="1"/>
        <end position="22"/>
    </location>
</feature>
<evidence type="ECO:0000256" key="1">
    <source>
        <dbReference type="SAM" id="Coils"/>
    </source>
</evidence>
<reference evidence="3 4" key="1">
    <citation type="journal article" date="2018" name="PLoS Pathog.">
        <title>Evolution of structural diversity of trichothecenes, a family of toxins produced by plant pathogenic and entomopathogenic fungi.</title>
        <authorList>
            <person name="Proctor R.H."/>
            <person name="McCormick S.P."/>
            <person name="Kim H.S."/>
            <person name="Cardoza R.E."/>
            <person name="Stanley A.M."/>
            <person name="Lindo L."/>
            <person name="Kelly A."/>
            <person name="Brown D.W."/>
            <person name="Lee T."/>
            <person name="Vaughan M.M."/>
            <person name="Alexander N.J."/>
            <person name="Busman M."/>
            <person name="Gutierrez S."/>
        </authorList>
    </citation>
    <scope>NUCLEOTIDE SEQUENCE [LARGE SCALE GENOMIC DNA]</scope>
    <source>
        <strain evidence="3 4">NRRL 20695</strain>
    </source>
</reference>
<keyword evidence="1" id="KW-0175">Coiled coil</keyword>
<dbReference type="AlphaFoldDB" id="A0A395S1S1"/>
<dbReference type="EMBL" id="PXOG01000225">
    <property type="protein sequence ID" value="RGP65989.1"/>
    <property type="molecule type" value="Genomic_DNA"/>
</dbReference>
<keyword evidence="4" id="KW-1185">Reference proteome</keyword>
<dbReference type="Proteomes" id="UP000266234">
    <property type="component" value="Unassembled WGS sequence"/>
</dbReference>
<comment type="caution">
    <text evidence="3">The sequence shown here is derived from an EMBL/GenBank/DDBJ whole genome shotgun (WGS) entry which is preliminary data.</text>
</comment>
<feature type="compositionally biased region" description="Polar residues" evidence="2">
    <location>
        <begin position="1"/>
        <end position="13"/>
    </location>
</feature>
<protein>
    <submittedName>
        <fullName evidence="3">Uncharacterized protein</fullName>
    </submittedName>
</protein>
<feature type="coiled-coil region" evidence="1">
    <location>
        <begin position="55"/>
        <end position="82"/>
    </location>
</feature>
<gene>
    <name evidence="3" type="ORF">FLONG3_8977</name>
</gene>
<evidence type="ECO:0000313" key="3">
    <source>
        <dbReference type="EMBL" id="RGP65989.1"/>
    </source>
</evidence>
<name>A0A395S1S1_9HYPO</name>
<sequence>MASQNKRNNLNDQDSQKERLFDPKTCLRFADRKPSMAGNNTNNNQDRRTVEQWQLDNTNAAINELASRLEHCEEEVATVGKNHIDLTDTVHDAVGNRAMTKAKTVQGRNFLWKLVSFFCLISKALLLLAAIMLLVLVILYLYGNYEGNFLNHFLDLVDIDFGNYF</sequence>
<evidence type="ECO:0000313" key="4">
    <source>
        <dbReference type="Proteomes" id="UP000266234"/>
    </source>
</evidence>
<accession>A0A395S1S1</accession>
<proteinExistence type="predicted"/>
<organism evidence="3 4">
    <name type="scientific">Fusarium longipes</name>
    <dbReference type="NCBI Taxonomy" id="694270"/>
    <lineage>
        <taxon>Eukaryota</taxon>
        <taxon>Fungi</taxon>
        <taxon>Dikarya</taxon>
        <taxon>Ascomycota</taxon>
        <taxon>Pezizomycotina</taxon>
        <taxon>Sordariomycetes</taxon>
        <taxon>Hypocreomycetidae</taxon>
        <taxon>Hypocreales</taxon>
        <taxon>Nectriaceae</taxon>
        <taxon>Fusarium</taxon>
    </lineage>
</organism>
<dbReference type="OrthoDB" id="5056520at2759"/>